<dbReference type="AlphaFoldDB" id="A0AA87Z7S8"/>
<evidence type="ECO:0000313" key="1">
    <source>
        <dbReference type="EMBL" id="GMN27514.1"/>
    </source>
</evidence>
<sequence length="85" mass="9091">MFAYLVTIAVKLPPSSSSSAPNRRHRCIAICSPVATAGSHAFEPAEFATAKPKRPCSLSLVNILHVDLSLACEASEVEVYAVIFM</sequence>
<dbReference type="Proteomes" id="UP001187192">
    <property type="component" value="Unassembled WGS sequence"/>
</dbReference>
<name>A0AA87Z7S8_FICCA</name>
<accession>A0AA87Z7S8</accession>
<gene>
    <name evidence="1" type="ORF">TIFTF001_001686</name>
</gene>
<dbReference type="EMBL" id="BTGU01000002">
    <property type="protein sequence ID" value="GMN27514.1"/>
    <property type="molecule type" value="Genomic_DNA"/>
</dbReference>
<comment type="caution">
    <text evidence="1">The sequence shown here is derived from an EMBL/GenBank/DDBJ whole genome shotgun (WGS) entry which is preliminary data.</text>
</comment>
<protein>
    <submittedName>
        <fullName evidence="1">Uncharacterized protein</fullName>
    </submittedName>
</protein>
<reference evidence="1" key="1">
    <citation type="submission" date="2023-07" db="EMBL/GenBank/DDBJ databases">
        <title>draft genome sequence of fig (Ficus carica).</title>
        <authorList>
            <person name="Takahashi T."/>
            <person name="Nishimura K."/>
        </authorList>
    </citation>
    <scope>NUCLEOTIDE SEQUENCE</scope>
</reference>
<proteinExistence type="predicted"/>
<keyword evidence="2" id="KW-1185">Reference proteome</keyword>
<evidence type="ECO:0000313" key="2">
    <source>
        <dbReference type="Proteomes" id="UP001187192"/>
    </source>
</evidence>
<organism evidence="1 2">
    <name type="scientific">Ficus carica</name>
    <name type="common">Common fig</name>
    <dbReference type="NCBI Taxonomy" id="3494"/>
    <lineage>
        <taxon>Eukaryota</taxon>
        <taxon>Viridiplantae</taxon>
        <taxon>Streptophyta</taxon>
        <taxon>Embryophyta</taxon>
        <taxon>Tracheophyta</taxon>
        <taxon>Spermatophyta</taxon>
        <taxon>Magnoliopsida</taxon>
        <taxon>eudicotyledons</taxon>
        <taxon>Gunneridae</taxon>
        <taxon>Pentapetalae</taxon>
        <taxon>rosids</taxon>
        <taxon>fabids</taxon>
        <taxon>Rosales</taxon>
        <taxon>Moraceae</taxon>
        <taxon>Ficeae</taxon>
        <taxon>Ficus</taxon>
    </lineage>
</organism>